<proteinExistence type="predicted"/>
<evidence type="ECO:0000313" key="2">
    <source>
        <dbReference type="EMBL" id="MDY3560715.1"/>
    </source>
</evidence>
<keyword evidence="1" id="KW-0732">Signal</keyword>
<feature type="signal peptide" evidence="1">
    <location>
        <begin position="1"/>
        <end position="22"/>
    </location>
</feature>
<organism evidence="2 3">
    <name type="scientific">Gemmata algarum</name>
    <dbReference type="NCBI Taxonomy" id="2975278"/>
    <lineage>
        <taxon>Bacteria</taxon>
        <taxon>Pseudomonadati</taxon>
        <taxon>Planctomycetota</taxon>
        <taxon>Planctomycetia</taxon>
        <taxon>Gemmatales</taxon>
        <taxon>Gemmataceae</taxon>
        <taxon>Gemmata</taxon>
    </lineage>
</organism>
<comment type="caution">
    <text evidence="2">The sequence shown here is derived from an EMBL/GenBank/DDBJ whole genome shotgun (WGS) entry which is preliminary data.</text>
</comment>
<accession>A0ABU5F1V5</accession>
<sequence>MRALTIPFLLRFALSVTTSVRADDPKPSGLVLDLRGPPNPPEGDNFTITYTVTFGGTTT</sequence>
<evidence type="ECO:0000313" key="3">
    <source>
        <dbReference type="Proteomes" id="UP001272242"/>
    </source>
</evidence>
<keyword evidence="3" id="KW-1185">Reference proteome</keyword>
<dbReference type="EMBL" id="JAXBLV010000182">
    <property type="protein sequence ID" value="MDY3560715.1"/>
    <property type="molecule type" value="Genomic_DNA"/>
</dbReference>
<reference evidence="3" key="1">
    <citation type="journal article" date="2023" name="Mar. Drugs">
        <title>Gemmata algarum, a Novel Planctomycete Isolated from an Algal Mat, Displays Antimicrobial Activity.</title>
        <authorList>
            <person name="Kumar G."/>
            <person name="Kallscheuer N."/>
            <person name="Kashif M."/>
            <person name="Ahamad S."/>
            <person name="Jagadeeshwari U."/>
            <person name="Pannikurungottu S."/>
            <person name="Haufschild T."/>
            <person name="Kabuu M."/>
            <person name="Sasikala C."/>
            <person name="Jogler C."/>
            <person name="Ramana C."/>
        </authorList>
    </citation>
    <scope>NUCLEOTIDE SEQUENCE [LARGE SCALE GENOMIC DNA]</scope>
    <source>
        <strain evidence="3">JC673</strain>
    </source>
</reference>
<gene>
    <name evidence="2" type="ORF">R5W23_001961</name>
</gene>
<evidence type="ECO:0000256" key="1">
    <source>
        <dbReference type="SAM" id="SignalP"/>
    </source>
</evidence>
<feature type="chain" id="PRO_5047259284" evidence="1">
    <location>
        <begin position="23"/>
        <end position="59"/>
    </location>
</feature>
<dbReference type="RefSeq" id="WP_320687249.1">
    <property type="nucleotide sequence ID" value="NZ_JAXBLV010000182.1"/>
</dbReference>
<dbReference type="Proteomes" id="UP001272242">
    <property type="component" value="Unassembled WGS sequence"/>
</dbReference>
<protein>
    <submittedName>
        <fullName evidence="2">Uncharacterized protein</fullName>
    </submittedName>
</protein>
<name>A0ABU5F1V5_9BACT</name>